<name>A0A974HIR9_XENLA</name>
<protein>
    <submittedName>
        <fullName evidence="1">Uncharacterized protein</fullName>
    </submittedName>
</protein>
<sequence length="69" mass="7656">MNAFIHKENLDSLDSSFSTDCSDLVLTRGLAGLDDCFDQIKAMETRAVSWPQKKSTFQPVYGQNPADSI</sequence>
<evidence type="ECO:0000313" key="1">
    <source>
        <dbReference type="EMBL" id="OCT79385.1"/>
    </source>
</evidence>
<proteinExistence type="predicted"/>
<dbReference type="AlphaFoldDB" id="A0A974HIR9"/>
<accession>A0A974HIR9</accession>
<organism evidence="1 2">
    <name type="scientific">Xenopus laevis</name>
    <name type="common">African clawed frog</name>
    <dbReference type="NCBI Taxonomy" id="8355"/>
    <lineage>
        <taxon>Eukaryota</taxon>
        <taxon>Metazoa</taxon>
        <taxon>Chordata</taxon>
        <taxon>Craniata</taxon>
        <taxon>Vertebrata</taxon>
        <taxon>Euteleostomi</taxon>
        <taxon>Amphibia</taxon>
        <taxon>Batrachia</taxon>
        <taxon>Anura</taxon>
        <taxon>Pipoidea</taxon>
        <taxon>Pipidae</taxon>
        <taxon>Xenopodinae</taxon>
        <taxon>Xenopus</taxon>
        <taxon>Xenopus</taxon>
    </lineage>
</organism>
<evidence type="ECO:0000313" key="2">
    <source>
        <dbReference type="Proteomes" id="UP000694892"/>
    </source>
</evidence>
<dbReference type="Proteomes" id="UP000694892">
    <property type="component" value="Chromosome 5L"/>
</dbReference>
<gene>
    <name evidence="1" type="ORF">XELAEV_18026198mg</name>
</gene>
<dbReference type="EMBL" id="CM004474">
    <property type="protein sequence ID" value="OCT79385.1"/>
    <property type="molecule type" value="Genomic_DNA"/>
</dbReference>
<reference evidence="2" key="1">
    <citation type="journal article" date="2016" name="Nature">
        <title>Genome evolution in the allotetraploid frog Xenopus laevis.</title>
        <authorList>
            <person name="Session A.M."/>
            <person name="Uno Y."/>
            <person name="Kwon T."/>
            <person name="Chapman J.A."/>
            <person name="Toyoda A."/>
            <person name="Takahashi S."/>
            <person name="Fukui A."/>
            <person name="Hikosaka A."/>
            <person name="Suzuki A."/>
            <person name="Kondo M."/>
            <person name="van Heeringen S.J."/>
            <person name="Quigley I."/>
            <person name="Heinz S."/>
            <person name="Ogino H."/>
            <person name="Ochi H."/>
            <person name="Hellsten U."/>
            <person name="Lyons J.B."/>
            <person name="Simakov O."/>
            <person name="Putnam N."/>
            <person name="Stites J."/>
            <person name="Kuroki Y."/>
            <person name="Tanaka T."/>
            <person name="Michiue T."/>
            <person name="Watanabe M."/>
            <person name="Bogdanovic O."/>
            <person name="Lister R."/>
            <person name="Georgiou G."/>
            <person name="Paranjpe S.S."/>
            <person name="van Kruijsbergen I."/>
            <person name="Shu S."/>
            <person name="Carlson J."/>
            <person name="Kinoshita T."/>
            <person name="Ohta Y."/>
            <person name="Mawaribuchi S."/>
            <person name="Jenkins J."/>
            <person name="Grimwood J."/>
            <person name="Schmutz J."/>
            <person name="Mitros T."/>
            <person name="Mozaffari S.V."/>
            <person name="Suzuki Y."/>
            <person name="Haramoto Y."/>
            <person name="Yamamoto T.S."/>
            <person name="Takagi C."/>
            <person name="Heald R."/>
            <person name="Miller K."/>
            <person name="Haudenschild C."/>
            <person name="Kitzman J."/>
            <person name="Nakayama T."/>
            <person name="Izutsu Y."/>
            <person name="Robert J."/>
            <person name="Fortriede J."/>
            <person name="Burns K."/>
            <person name="Lotay V."/>
            <person name="Karimi K."/>
            <person name="Yasuoka Y."/>
            <person name="Dichmann D.S."/>
            <person name="Flajnik M.F."/>
            <person name="Houston D.W."/>
            <person name="Shendure J."/>
            <person name="DuPasquier L."/>
            <person name="Vize P.D."/>
            <person name="Zorn A.M."/>
            <person name="Ito M."/>
            <person name="Marcotte E.M."/>
            <person name="Wallingford J.B."/>
            <person name="Ito Y."/>
            <person name="Asashima M."/>
            <person name="Ueno N."/>
            <person name="Matsuda Y."/>
            <person name="Veenstra G.J."/>
            <person name="Fujiyama A."/>
            <person name="Harland R.M."/>
            <person name="Taira M."/>
            <person name="Rokhsar D.S."/>
        </authorList>
    </citation>
    <scope>NUCLEOTIDE SEQUENCE [LARGE SCALE GENOMIC DNA]</scope>
    <source>
        <strain evidence="2">J</strain>
    </source>
</reference>